<dbReference type="RefSeq" id="WP_237604213.1">
    <property type="nucleotide sequence ID" value="NZ_JAIRBA010000048.1"/>
</dbReference>
<dbReference type="InterPro" id="IPR008969">
    <property type="entry name" value="CarboxyPept-like_regulatory"/>
</dbReference>
<dbReference type="EMBL" id="JAIRBA010000048">
    <property type="protein sequence ID" value="MCG2420440.1"/>
    <property type="molecule type" value="Genomic_DNA"/>
</dbReference>
<sequence length="136" mass="15796">MRKTVLILIILISNLTFSQTEKAELKMKTEFRRLTGNLTDDDGQPFPGQNIMIKGTNIGTQTDLDGNFCLIIPKDKKVFIELPFCFDQIFREIEPTDKTIEMQIGKGKRKTKKAWRNYDKIKAELNSELYKIYNSD</sequence>
<dbReference type="SUPFAM" id="SSF49464">
    <property type="entry name" value="Carboxypeptidase regulatory domain-like"/>
    <property type="match status" value="1"/>
</dbReference>
<keyword evidence="2" id="KW-0378">Hydrolase</keyword>
<dbReference type="GO" id="GO:0004180">
    <property type="term" value="F:carboxypeptidase activity"/>
    <property type="evidence" value="ECO:0007669"/>
    <property type="project" value="UniProtKB-KW"/>
</dbReference>
<gene>
    <name evidence="2" type="ORF">K8089_15545</name>
</gene>
<accession>A0A9X1U306</accession>
<keyword evidence="3" id="KW-1185">Reference proteome</keyword>
<keyword evidence="1" id="KW-0732">Signal</keyword>
<reference evidence="2" key="1">
    <citation type="submission" date="2021-09" db="EMBL/GenBank/DDBJ databases">
        <title>Genome of Aequorivita sp. strain F47161.</title>
        <authorList>
            <person name="Wang Y."/>
        </authorList>
    </citation>
    <scope>NUCLEOTIDE SEQUENCE</scope>
    <source>
        <strain evidence="2">F47161</strain>
    </source>
</reference>
<proteinExistence type="predicted"/>
<evidence type="ECO:0000256" key="1">
    <source>
        <dbReference type="SAM" id="SignalP"/>
    </source>
</evidence>
<organism evidence="2 3">
    <name type="scientific">Aequorivita vitellina</name>
    <dbReference type="NCBI Taxonomy" id="2874475"/>
    <lineage>
        <taxon>Bacteria</taxon>
        <taxon>Pseudomonadati</taxon>
        <taxon>Bacteroidota</taxon>
        <taxon>Flavobacteriia</taxon>
        <taxon>Flavobacteriales</taxon>
        <taxon>Flavobacteriaceae</taxon>
        <taxon>Aequorivita</taxon>
    </lineage>
</organism>
<feature type="chain" id="PRO_5040833501" evidence="1">
    <location>
        <begin position="24"/>
        <end position="136"/>
    </location>
</feature>
<feature type="signal peptide" evidence="1">
    <location>
        <begin position="1"/>
        <end position="23"/>
    </location>
</feature>
<protein>
    <submittedName>
        <fullName evidence="2">Carboxypeptidase-like regulatory domain-containing protein</fullName>
    </submittedName>
</protein>
<comment type="caution">
    <text evidence="2">The sequence shown here is derived from an EMBL/GenBank/DDBJ whole genome shotgun (WGS) entry which is preliminary data.</text>
</comment>
<dbReference type="Pfam" id="PF13715">
    <property type="entry name" value="CarbopepD_reg_2"/>
    <property type="match status" value="1"/>
</dbReference>
<evidence type="ECO:0000313" key="2">
    <source>
        <dbReference type="EMBL" id="MCG2420440.1"/>
    </source>
</evidence>
<keyword evidence="2" id="KW-0645">Protease</keyword>
<dbReference type="AlphaFoldDB" id="A0A9X1U306"/>
<keyword evidence="2" id="KW-0121">Carboxypeptidase</keyword>
<name>A0A9X1U306_9FLAO</name>
<evidence type="ECO:0000313" key="3">
    <source>
        <dbReference type="Proteomes" id="UP001139461"/>
    </source>
</evidence>
<dbReference type="Proteomes" id="UP001139461">
    <property type="component" value="Unassembled WGS sequence"/>
</dbReference>